<dbReference type="Pfam" id="PF13561">
    <property type="entry name" value="adh_short_C2"/>
    <property type="match status" value="1"/>
</dbReference>
<dbReference type="PRINTS" id="PR00080">
    <property type="entry name" value="SDRFAMILY"/>
</dbReference>
<keyword evidence="6" id="KW-1185">Reference proteome</keyword>
<dbReference type="KEGG" id="aum:AURMO_01302"/>
<dbReference type="EMBL" id="CP023994">
    <property type="protein sequence ID" value="AWR21894.1"/>
    <property type="molecule type" value="Genomic_DNA"/>
</dbReference>
<dbReference type="Gene3D" id="3.40.50.720">
    <property type="entry name" value="NAD(P)-binding Rossmann-like Domain"/>
    <property type="match status" value="1"/>
</dbReference>
<dbReference type="SUPFAM" id="SSF51735">
    <property type="entry name" value="NAD(P)-binding Rossmann-fold domains"/>
    <property type="match status" value="1"/>
</dbReference>
<evidence type="ECO:0000313" key="6">
    <source>
        <dbReference type="Proteomes" id="UP000246894"/>
    </source>
</evidence>
<evidence type="ECO:0000256" key="1">
    <source>
        <dbReference type="ARBA" id="ARBA00006484"/>
    </source>
</evidence>
<keyword evidence="2 5" id="KW-0560">Oxidoreductase</keyword>
<evidence type="ECO:0000259" key="4">
    <source>
        <dbReference type="SMART" id="SM00822"/>
    </source>
</evidence>
<organism evidence="5 6">
    <name type="scientific">Aurantimicrobium photophilum</name>
    <dbReference type="NCBI Taxonomy" id="1987356"/>
    <lineage>
        <taxon>Bacteria</taxon>
        <taxon>Bacillati</taxon>
        <taxon>Actinomycetota</taxon>
        <taxon>Actinomycetes</taxon>
        <taxon>Micrococcales</taxon>
        <taxon>Microbacteriaceae</taxon>
        <taxon>Aurantimicrobium</taxon>
    </lineage>
</organism>
<feature type="domain" description="Ketoreductase" evidence="4">
    <location>
        <begin position="10"/>
        <end position="191"/>
    </location>
</feature>
<reference evidence="5 6" key="1">
    <citation type="submission" date="2017-10" db="EMBL/GenBank/DDBJ databases">
        <title>Genome of an Actinobacterium that displays light-enhanced growth.</title>
        <authorList>
            <person name="Maresca J.A."/>
            <person name="Hempel P."/>
            <person name="Shevchenko O."/>
            <person name="Miller K.J."/>
            <person name="Hahn M.W."/>
        </authorList>
    </citation>
    <scope>NUCLEOTIDE SEQUENCE [LARGE SCALE GENOMIC DNA]</scope>
    <source>
        <strain evidence="5 6">MWH-Mo1</strain>
    </source>
</reference>
<dbReference type="PANTHER" id="PTHR24321">
    <property type="entry name" value="DEHYDROGENASES, SHORT CHAIN"/>
    <property type="match status" value="1"/>
</dbReference>
<dbReference type="EC" id="1.1.1.311" evidence="5"/>
<dbReference type="NCBIfam" id="NF005559">
    <property type="entry name" value="PRK07231.1"/>
    <property type="match status" value="1"/>
</dbReference>
<dbReference type="OrthoDB" id="286404at2"/>
<protein>
    <submittedName>
        <fullName evidence="5">(S)-1-Phenylethanol dehydrogenase</fullName>
        <ecNumber evidence="5">1.1.1.311</ecNumber>
    </submittedName>
</protein>
<dbReference type="AlphaFoldDB" id="A0A2Z3S0S0"/>
<comment type="similarity">
    <text evidence="1">Belongs to the short-chain dehydrogenases/reductases (SDR) family.</text>
</comment>
<dbReference type="RefSeq" id="WP_110234166.1">
    <property type="nucleotide sequence ID" value="NZ_CP023994.1"/>
</dbReference>
<dbReference type="CDD" id="cd05233">
    <property type="entry name" value="SDR_c"/>
    <property type="match status" value="1"/>
</dbReference>
<dbReference type="FunFam" id="3.40.50.720:FF:000084">
    <property type="entry name" value="Short-chain dehydrogenase reductase"/>
    <property type="match status" value="1"/>
</dbReference>
<dbReference type="InterPro" id="IPR057326">
    <property type="entry name" value="KR_dom"/>
</dbReference>
<evidence type="ECO:0000256" key="2">
    <source>
        <dbReference type="ARBA" id="ARBA00023002"/>
    </source>
</evidence>
<dbReference type="PRINTS" id="PR00081">
    <property type="entry name" value="GDHRDH"/>
</dbReference>
<sequence length="253" mass="26159">MGASPQFDGKVVIVTGAAGGLGRAFAQGFAAEGAQLVVADIDQAGVEETASMLNASGAKAIAVKVDVTSKESTDALAQAALDAFGRIDVLINNAAIYATLTRKPFTEIDPAEWDRVMNVNVKGAWLCSASVYPKMAQPGGRIVNIASATVFSGSPLWMHYVASKGAVIGMTRVMAREVGPQGVTVNAIAPGFTLTEASLSLMEDAETYGVDRGAIKRASQPEDIVGTAIFLAGEQSGYITGQTLVVDGGKQFI</sequence>
<dbReference type="Proteomes" id="UP000246894">
    <property type="component" value="Chromosome"/>
</dbReference>
<gene>
    <name evidence="5" type="ORF">AURMO_01302</name>
</gene>
<dbReference type="GO" id="GO:0018449">
    <property type="term" value="F:1-phenylethanol dehydrogenase activity"/>
    <property type="evidence" value="ECO:0007669"/>
    <property type="project" value="UniProtKB-EC"/>
</dbReference>
<keyword evidence="3" id="KW-0520">NAD</keyword>
<evidence type="ECO:0000256" key="3">
    <source>
        <dbReference type="ARBA" id="ARBA00023027"/>
    </source>
</evidence>
<accession>A0A2Z3S0S0</accession>
<name>A0A2Z3S0S0_9MICO</name>
<evidence type="ECO:0000313" key="5">
    <source>
        <dbReference type="EMBL" id="AWR21894.1"/>
    </source>
</evidence>
<dbReference type="PANTHER" id="PTHR24321:SF8">
    <property type="entry name" value="ESTRADIOL 17-BETA-DEHYDROGENASE 8-RELATED"/>
    <property type="match status" value="1"/>
</dbReference>
<dbReference type="SMART" id="SM00822">
    <property type="entry name" value="PKS_KR"/>
    <property type="match status" value="1"/>
</dbReference>
<dbReference type="PROSITE" id="PS00061">
    <property type="entry name" value="ADH_SHORT"/>
    <property type="match status" value="1"/>
</dbReference>
<dbReference type="InterPro" id="IPR002347">
    <property type="entry name" value="SDR_fam"/>
</dbReference>
<dbReference type="InterPro" id="IPR036291">
    <property type="entry name" value="NAD(P)-bd_dom_sf"/>
</dbReference>
<proteinExistence type="inferred from homology"/>
<dbReference type="InterPro" id="IPR020904">
    <property type="entry name" value="Sc_DH/Rdtase_CS"/>
</dbReference>